<evidence type="ECO:0000256" key="1">
    <source>
        <dbReference type="ARBA" id="ARBA00010554"/>
    </source>
</evidence>
<gene>
    <name evidence="2" type="ordered locus">Pcar_0334</name>
</gene>
<proteinExistence type="inferred from homology"/>
<name>Q3A7Q0_SYNC1</name>
<dbReference type="AlphaFoldDB" id="Q3A7Q0"/>
<dbReference type="InterPro" id="IPR003793">
    <property type="entry name" value="UPF0166"/>
</dbReference>
<evidence type="ECO:0000313" key="2">
    <source>
        <dbReference type="EMBL" id="ABA87594.1"/>
    </source>
</evidence>
<dbReference type="KEGG" id="pca:Pcar_0334"/>
<protein>
    <submittedName>
        <fullName evidence="2">Uncharacterized protein</fullName>
    </submittedName>
</protein>
<dbReference type="OrthoDB" id="5295185at2"/>
<organism evidence="2 3">
    <name type="scientific">Syntrophotalea carbinolica (strain DSM 2380 / NBRC 103641 / GraBd1)</name>
    <name type="common">Pelobacter carbinolicus</name>
    <dbReference type="NCBI Taxonomy" id="338963"/>
    <lineage>
        <taxon>Bacteria</taxon>
        <taxon>Pseudomonadati</taxon>
        <taxon>Thermodesulfobacteriota</taxon>
        <taxon>Desulfuromonadia</taxon>
        <taxon>Desulfuromonadales</taxon>
        <taxon>Syntrophotaleaceae</taxon>
        <taxon>Syntrophotalea</taxon>
    </lineage>
</organism>
<dbReference type="InterPro" id="IPR011322">
    <property type="entry name" value="N-reg_PII-like_a/b"/>
</dbReference>
<dbReference type="HOGENOM" id="CLU_146749_0_0_7"/>
<reference evidence="2 3" key="2">
    <citation type="journal article" date="2012" name="BMC Genomics">
        <title>The genome of Pelobacter carbinolicus reveals surprising metabolic capabilities and physiological features.</title>
        <authorList>
            <person name="Aklujkar M."/>
            <person name="Haveman S.A."/>
            <person name="Didonato R.Jr."/>
            <person name="Chertkov O."/>
            <person name="Han C.S."/>
            <person name="Land M.L."/>
            <person name="Brown P."/>
            <person name="Lovley D.R."/>
        </authorList>
    </citation>
    <scope>NUCLEOTIDE SEQUENCE [LARGE SCALE GENOMIC DNA]</scope>
    <source>
        <strain evidence="3">DSM 2380 / NBRC 103641 / GraBd1</strain>
    </source>
</reference>
<dbReference type="Gene3D" id="3.30.70.120">
    <property type="match status" value="1"/>
</dbReference>
<dbReference type="InterPro" id="IPR015867">
    <property type="entry name" value="N-reg_PII/ATP_PRibTrfase_C"/>
</dbReference>
<accession>Q3A7Q0</accession>
<comment type="similarity">
    <text evidence="1">Belongs to the UPF0166 family.</text>
</comment>
<dbReference type="STRING" id="338963.Pcar_0334"/>
<dbReference type="EMBL" id="CP000142">
    <property type="protein sequence ID" value="ABA87594.1"/>
    <property type="molecule type" value="Genomic_DNA"/>
</dbReference>
<dbReference type="Pfam" id="PF02641">
    <property type="entry name" value="DUF190"/>
    <property type="match status" value="1"/>
</dbReference>
<reference evidence="3" key="1">
    <citation type="submission" date="2005-10" db="EMBL/GenBank/DDBJ databases">
        <title>Complete sequence of Pelobacter carbinolicus DSM 2380.</title>
        <authorList>
            <person name="Copeland A."/>
            <person name="Lucas S."/>
            <person name="Lapidus A."/>
            <person name="Barry K."/>
            <person name="Detter J.C."/>
            <person name="Glavina T."/>
            <person name="Hammon N."/>
            <person name="Israni S."/>
            <person name="Pitluck S."/>
            <person name="Chertkov O."/>
            <person name="Schmutz J."/>
            <person name="Larimer F."/>
            <person name="Land M."/>
            <person name="Kyrpides N."/>
            <person name="Ivanova N."/>
            <person name="Richardson P."/>
        </authorList>
    </citation>
    <scope>NUCLEOTIDE SEQUENCE [LARGE SCALE GENOMIC DNA]</scope>
    <source>
        <strain evidence="3">DSM 2380 / NBRC 103641 / GraBd1</strain>
    </source>
</reference>
<dbReference type="Proteomes" id="UP000002534">
    <property type="component" value="Chromosome"/>
</dbReference>
<dbReference type="eggNOG" id="COG1993">
    <property type="taxonomic scope" value="Bacteria"/>
</dbReference>
<dbReference type="PANTHER" id="PTHR35983:SF1">
    <property type="entry name" value="UPF0166 PROTEIN TM_0021"/>
    <property type="match status" value="1"/>
</dbReference>
<dbReference type="SUPFAM" id="SSF54913">
    <property type="entry name" value="GlnB-like"/>
    <property type="match status" value="1"/>
</dbReference>
<dbReference type="PANTHER" id="PTHR35983">
    <property type="entry name" value="UPF0166 PROTEIN TM_0021"/>
    <property type="match status" value="1"/>
</dbReference>
<sequence length="111" mass="12432">MGIEGKGKMLKIFLNENTKDGNELLYEKIVQTAFEKGLAGSMVFRGVEGFGFCCEKCRTIHEGLTISKCQPMVIEFIDTEEKLAELVPVLKGMLKTGAMIMQDVDVLFDKY</sequence>
<keyword evidence="3" id="KW-1185">Reference proteome</keyword>
<evidence type="ECO:0000313" key="3">
    <source>
        <dbReference type="Proteomes" id="UP000002534"/>
    </source>
</evidence>